<evidence type="ECO:0000313" key="2">
    <source>
        <dbReference type="Proteomes" id="UP000275408"/>
    </source>
</evidence>
<dbReference type="InterPro" id="IPR043502">
    <property type="entry name" value="DNA/RNA_pol_sf"/>
</dbReference>
<dbReference type="SUPFAM" id="SSF56672">
    <property type="entry name" value="DNA/RNA polymerases"/>
    <property type="match status" value="1"/>
</dbReference>
<dbReference type="EMBL" id="RCHS01001098">
    <property type="protein sequence ID" value="RMX55237.1"/>
    <property type="molecule type" value="Genomic_DNA"/>
</dbReference>
<reference evidence="1 2" key="1">
    <citation type="journal article" date="2018" name="Sci. Rep.">
        <title>Comparative analysis of the Pocillopora damicornis genome highlights role of immune system in coral evolution.</title>
        <authorList>
            <person name="Cunning R."/>
            <person name="Bay R.A."/>
            <person name="Gillette P."/>
            <person name="Baker A.C."/>
            <person name="Traylor-Knowles N."/>
        </authorList>
    </citation>
    <scope>NUCLEOTIDE SEQUENCE [LARGE SCALE GENOMIC DNA]</scope>
    <source>
        <strain evidence="1">RSMAS</strain>
        <tissue evidence="1">Whole animal</tissue>
    </source>
</reference>
<proteinExistence type="predicted"/>
<protein>
    <recommendedName>
        <fullName evidence="3">Reverse transcriptase RNase H-like domain-containing protein</fullName>
    </recommendedName>
</protein>
<evidence type="ECO:0008006" key="3">
    <source>
        <dbReference type="Google" id="ProtNLM"/>
    </source>
</evidence>
<comment type="caution">
    <text evidence="1">The sequence shown here is derived from an EMBL/GenBank/DDBJ whole genome shotgun (WGS) entry which is preliminary data.</text>
</comment>
<sequence>MKPHSCTCLAGFKLGLNSHFNIGLDNDCLSEIFFWKNNIVKLNSRANLPYKAPLLISYSDASKVGYGAFVVGTNEVTHCMWSTQEIAESSIWRKLKAIQFSLNSFKALVRGKCIKWHSDNRRAVRIMDTGSPNAKLHFIAFDIFDFCQTHNVTLMPQWIPPGT</sequence>
<dbReference type="AlphaFoldDB" id="A0A3M6UNG6"/>
<accession>A0A3M6UNG6</accession>
<keyword evidence="2" id="KW-1185">Reference proteome</keyword>
<gene>
    <name evidence="1" type="ORF">pdam_00021788</name>
</gene>
<dbReference type="Proteomes" id="UP000275408">
    <property type="component" value="Unassembled WGS sequence"/>
</dbReference>
<dbReference type="CDD" id="cd09275">
    <property type="entry name" value="RNase_HI_RT_DIRS1"/>
    <property type="match status" value="1"/>
</dbReference>
<organism evidence="1 2">
    <name type="scientific">Pocillopora damicornis</name>
    <name type="common">Cauliflower coral</name>
    <name type="synonym">Millepora damicornis</name>
    <dbReference type="NCBI Taxonomy" id="46731"/>
    <lineage>
        <taxon>Eukaryota</taxon>
        <taxon>Metazoa</taxon>
        <taxon>Cnidaria</taxon>
        <taxon>Anthozoa</taxon>
        <taxon>Hexacorallia</taxon>
        <taxon>Scleractinia</taxon>
        <taxon>Astrocoeniina</taxon>
        <taxon>Pocilloporidae</taxon>
        <taxon>Pocillopora</taxon>
    </lineage>
</organism>
<evidence type="ECO:0000313" key="1">
    <source>
        <dbReference type="EMBL" id="RMX55237.1"/>
    </source>
</evidence>
<name>A0A3M6UNG6_POCDA</name>